<organism evidence="1 2">
    <name type="scientific">Biomphalaria glabrata</name>
    <name type="common">Bloodfluke planorb</name>
    <name type="synonym">Freshwater snail</name>
    <dbReference type="NCBI Taxonomy" id="6526"/>
    <lineage>
        <taxon>Eukaryota</taxon>
        <taxon>Metazoa</taxon>
        <taxon>Spiralia</taxon>
        <taxon>Lophotrochozoa</taxon>
        <taxon>Mollusca</taxon>
        <taxon>Gastropoda</taxon>
        <taxon>Heterobranchia</taxon>
        <taxon>Euthyneura</taxon>
        <taxon>Panpulmonata</taxon>
        <taxon>Hygrophila</taxon>
        <taxon>Lymnaeoidea</taxon>
        <taxon>Planorbidae</taxon>
        <taxon>Biomphalaria</taxon>
    </lineage>
</organism>
<dbReference type="Gene3D" id="3.60.10.10">
    <property type="entry name" value="Endonuclease/exonuclease/phosphatase"/>
    <property type="match status" value="1"/>
</dbReference>
<evidence type="ECO:0000313" key="1">
    <source>
        <dbReference type="EnsemblMetazoa" id="BGLB027358-PA"/>
    </source>
</evidence>
<gene>
    <name evidence="1" type="primary">106079436</name>
</gene>
<dbReference type="CDD" id="cd09076">
    <property type="entry name" value="L1-EN"/>
    <property type="match status" value="1"/>
</dbReference>
<evidence type="ECO:0008006" key="3">
    <source>
        <dbReference type="Google" id="ProtNLM"/>
    </source>
</evidence>
<dbReference type="Proteomes" id="UP000076420">
    <property type="component" value="Unassembled WGS sequence"/>
</dbReference>
<accession>A0A2C9L604</accession>
<dbReference type="VEuPathDB" id="VectorBase:BGLAX_027243"/>
<protein>
    <recommendedName>
        <fullName evidence="3">Endonuclease/exonuclease/phosphatase domain-containing protein</fullName>
    </recommendedName>
</protein>
<dbReference type="VEuPathDB" id="VectorBase:BGLB027358"/>
<evidence type="ECO:0000313" key="2">
    <source>
        <dbReference type="Proteomes" id="UP000076420"/>
    </source>
</evidence>
<reference evidence="1" key="1">
    <citation type="submission" date="2020-05" db="UniProtKB">
        <authorList>
            <consortium name="EnsemblMetazoa"/>
        </authorList>
    </citation>
    <scope>IDENTIFICATION</scope>
    <source>
        <strain evidence="1">BB02</strain>
    </source>
</reference>
<dbReference type="SUPFAM" id="SSF56219">
    <property type="entry name" value="DNase I-like"/>
    <property type="match status" value="1"/>
</dbReference>
<dbReference type="KEGG" id="bgt:106079436"/>
<dbReference type="AlphaFoldDB" id="A0A2C9L604"/>
<dbReference type="STRING" id="6526.A0A2C9L604"/>
<dbReference type="EnsemblMetazoa" id="BGLB027358-RA">
    <property type="protein sequence ID" value="BGLB027358-PA"/>
    <property type="gene ID" value="BGLB027358"/>
</dbReference>
<name>A0A2C9L604_BIOGL</name>
<dbReference type="InterPro" id="IPR036691">
    <property type="entry name" value="Endo/exonu/phosph_ase_sf"/>
</dbReference>
<proteinExistence type="predicted"/>
<sequence>MTCTSESPLEARTSTNLLTTKTSTRIGTWNIRILYDSGRINKVASEMRKYKIKVLGLSETRWNGSGLSNLTTGESIIYSGHEDLDHDLTQGVALLLSRETFKALLGWEPVSSRLMTARFNAKGRKTTIIQCYAPTNAEPEEENEEFYNALQSVLEKTTKNDIKKLTKVLKLYKDATSAVYFNNNIGDWFKATVEI</sequence>